<feature type="domain" description="GIY-YIG" evidence="3">
    <location>
        <begin position="196"/>
        <end position="274"/>
    </location>
</feature>
<sequence length="455" mass="52735">MEYAIVDIETTGSYAGDNGITEIAIIVHNGEHVLEKFETLVNPGTIIPYHIQTLTGIDNDMVAHAPSFNDIAKTVYAILQKRVFVAHNVNFDYSFINQELKKAGYDWKAPKLCTVRLSRKIFPNLASYSLGKLCQNLEIPIHHRHRAMGDVEATVTLFERLLKNDTESIIATTLKNTKEHRLPTHINQEDFLRLPESAGIYLFKNKSDKIVYVGKAVNIKKRVLTHFSGNNTSQKRQSFINDVYRIDYQESGTELMALLMECKMIKQHWPIHNQALKKFEPKFGLFEYEDQKGYKRLLVSTFNKQAKAIQYFERATEANQLLLKLMNEYQLSPKLCYFYSVRPEQKIAVDYTNIVAVKEYNDQVNQALDSVILQRNTFLLIDQGRCLDEKSYIYFKDDQLAAFGFITIDNQNTEIEDIISEKDKCISNYYMNTLVLQYAERFPSKVHKKNIKYNL</sequence>
<dbReference type="Pfam" id="PF01541">
    <property type="entry name" value="GIY-YIG"/>
    <property type="match status" value="1"/>
</dbReference>
<dbReference type="FunFam" id="3.30.420.10:FF:000045">
    <property type="entry name" value="3'-5' exonuclease DinG"/>
    <property type="match status" value="1"/>
</dbReference>
<dbReference type="InterPro" id="IPR035901">
    <property type="entry name" value="GIY-YIG_endonuc_sf"/>
</dbReference>
<dbReference type="PANTHER" id="PTHR30231:SF41">
    <property type="entry name" value="DNA POLYMERASE III SUBUNIT EPSILON"/>
    <property type="match status" value="1"/>
</dbReference>
<evidence type="ECO:0000256" key="1">
    <source>
        <dbReference type="ARBA" id="ARBA00025483"/>
    </source>
</evidence>
<evidence type="ECO:0000256" key="2">
    <source>
        <dbReference type="ARBA" id="ARBA00026073"/>
    </source>
</evidence>
<evidence type="ECO:0000313" key="5">
    <source>
        <dbReference type="Proteomes" id="UP000190150"/>
    </source>
</evidence>
<dbReference type="STRING" id="1513896.SAMN05660841_00991"/>
<accession>A0A1T5C0B2</accession>
<dbReference type="EMBL" id="FUZF01000003">
    <property type="protein sequence ID" value="SKB52864.1"/>
    <property type="molecule type" value="Genomic_DNA"/>
</dbReference>
<comment type="function">
    <text evidence="1">DNA polymerase III is a complex, multichain enzyme responsible for most of the replicative synthesis in bacteria. The epsilon subunit contain the editing function and is a proofreading 3'-5' exonuclease.</text>
</comment>
<dbReference type="InterPro" id="IPR000305">
    <property type="entry name" value="GIY-YIG_endonuc"/>
</dbReference>
<dbReference type="GO" id="GO:0006289">
    <property type="term" value="P:nucleotide-excision repair"/>
    <property type="evidence" value="ECO:0007669"/>
    <property type="project" value="InterPro"/>
</dbReference>
<protein>
    <submittedName>
        <fullName evidence="4">DNA polymerase-3 subunit epsilon</fullName>
    </submittedName>
</protein>
<name>A0A1T5C0B2_9SPHI</name>
<dbReference type="PROSITE" id="PS50164">
    <property type="entry name" value="GIY_YIG"/>
    <property type="match status" value="1"/>
</dbReference>
<dbReference type="AlphaFoldDB" id="A0A1T5C0B2"/>
<dbReference type="Proteomes" id="UP000190150">
    <property type="component" value="Unassembled WGS sequence"/>
</dbReference>
<dbReference type="Gene3D" id="3.40.1440.10">
    <property type="entry name" value="GIY-YIG endonuclease"/>
    <property type="match status" value="1"/>
</dbReference>
<dbReference type="OrthoDB" id="9803913at2"/>
<comment type="subunit">
    <text evidence="2">DNA polymerase III contains a core (composed of alpha, epsilon and theta chains) that associates with a tau subunit. This core dimerizes to form the POLIII' complex. PolIII' associates with the gamma complex (composed of gamma, delta, delta', psi and chi chains) and with the beta chain to form the complete DNA polymerase III complex.</text>
</comment>
<reference evidence="5" key="1">
    <citation type="submission" date="2017-02" db="EMBL/GenBank/DDBJ databases">
        <authorList>
            <person name="Varghese N."/>
            <person name="Submissions S."/>
        </authorList>
    </citation>
    <scope>NUCLEOTIDE SEQUENCE [LARGE SCALE GENOMIC DNA]</scope>
    <source>
        <strain evidence="5">DSM 24091</strain>
    </source>
</reference>
<proteinExistence type="predicted"/>
<dbReference type="Gene3D" id="3.30.420.10">
    <property type="entry name" value="Ribonuclease H-like superfamily/Ribonuclease H"/>
    <property type="match status" value="1"/>
</dbReference>
<dbReference type="CDD" id="cd10434">
    <property type="entry name" value="GIY-YIG_UvrC_Cho"/>
    <property type="match status" value="1"/>
</dbReference>
<dbReference type="InterPro" id="IPR047296">
    <property type="entry name" value="GIY-YIG_UvrC_Cho"/>
</dbReference>
<dbReference type="InterPro" id="IPR013520">
    <property type="entry name" value="Ribonucl_H"/>
</dbReference>
<dbReference type="Pfam" id="PF00929">
    <property type="entry name" value="RNase_T"/>
    <property type="match status" value="1"/>
</dbReference>
<dbReference type="SMART" id="SM00479">
    <property type="entry name" value="EXOIII"/>
    <property type="match status" value="1"/>
</dbReference>
<dbReference type="GO" id="GO:0005829">
    <property type="term" value="C:cytosol"/>
    <property type="evidence" value="ECO:0007669"/>
    <property type="project" value="TreeGrafter"/>
</dbReference>
<dbReference type="CDD" id="cd06127">
    <property type="entry name" value="DEDDh"/>
    <property type="match status" value="1"/>
</dbReference>
<dbReference type="InterPro" id="IPR012337">
    <property type="entry name" value="RNaseH-like_sf"/>
</dbReference>
<dbReference type="InterPro" id="IPR036397">
    <property type="entry name" value="RNaseH_sf"/>
</dbReference>
<evidence type="ECO:0000313" key="4">
    <source>
        <dbReference type="EMBL" id="SKB52864.1"/>
    </source>
</evidence>
<dbReference type="GO" id="GO:0045004">
    <property type="term" value="P:DNA replication proofreading"/>
    <property type="evidence" value="ECO:0007669"/>
    <property type="project" value="TreeGrafter"/>
</dbReference>
<dbReference type="PANTHER" id="PTHR30231">
    <property type="entry name" value="DNA POLYMERASE III SUBUNIT EPSILON"/>
    <property type="match status" value="1"/>
</dbReference>
<dbReference type="SUPFAM" id="SSF82771">
    <property type="entry name" value="GIY-YIG endonuclease"/>
    <property type="match status" value="1"/>
</dbReference>
<dbReference type="RefSeq" id="WP_079641781.1">
    <property type="nucleotide sequence ID" value="NZ_FUZF01000003.1"/>
</dbReference>
<dbReference type="NCBIfam" id="TIGR00573">
    <property type="entry name" value="dnaq"/>
    <property type="match status" value="1"/>
</dbReference>
<dbReference type="GO" id="GO:0008408">
    <property type="term" value="F:3'-5' exonuclease activity"/>
    <property type="evidence" value="ECO:0007669"/>
    <property type="project" value="TreeGrafter"/>
</dbReference>
<gene>
    <name evidence="4" type="ORF">SAMN05660841_00991</name>
</gene>
<organism evidence="4 5">
    <name type="scientific">Sphingobacterium nematocida</name>
    <dbReference type="NCBI Taxonomy" id="1513896"/>
    <lineage>
        <taxon>Bacteria</taxon>
        <taxon>Pseudomonadati</taxon>
        <taxon>Bacteroidota</taxon>
        <taxon>Sphingobacteriia</taxon>
        <taxon>Sphingobacteriales</taxon>
        <taxon>Sphingobacteriaceae</taxon>
        <taxon>Sphingobacterium</taxon>
    </lineage>
</organism>
<dbReference type="GO" id="GO:0003677">
    <property type="term" value="F:DNA binding"/>
    <property type="evidence" value="ECO:0007669"/>
    <property type="project" value="InterPro"/>
</dbReference>
<keyword evidence="5" id="KW-1185">Reference proteome</keyword>
<dbReference type="InterPro" id="IPR006054">
    <property type="entry name" value="DnaQ"/>
</dbReference>
<dbReference type="SUPFAM" id="SSF53098">
    <property type="entry name" value="Ribonuclease H-like"/>
    <property type="match status" value="1"/>
</dbReference>
<dbReference type="GO" id="GO:0003887">
    <property type="term" value="F:DNA-directed DNA polymerase activity"/>
    <property type="evidence" value="ECO:0007669"/>
    <property type="project" value="InterPro"/>
</dbReference>
<dbReference type="SMART" id="SM00465">
    <property type="entry name" value="GIYc"/>
    <property type="match status" value="1"/>
</dbReference>
<evidence type="ECO:0000259" key="3">
    <source>
        <dbReference type="PROSITE" id="PS50164"/>
    </source>
</evidence>